<keyword evidence="5 7" id="KW-1133">Transmembrane helix</keyword>
<feature type="transmembrane region" description="Helical" evidence="7">
    <location>
        <begin position="58"/>
        <end position="77"/>
    </location>
</feature>
<sequence>MAQDILLVNLAFALIAGFIGAAIATRLGQSAIVGYILGGILIGPHTPGFVGNPEVVEALANIGIILLMFAVGVQISIDDLLRAGKIAIFGGLLQVIVTIALGYAIGFALGWSPLEAFVFGSVVSNSSSTVLSKILGDRGEMDTTHGRIGLAWSTVQDLSTVALVVIFSALAVEGNDLWTELLVAIGKAGLFLVILLPVGWKLLPWFFERVVGPQNREVFIVAVAAFALGTAYVSSFFGLSLALGAFVAGIVVSESDIWHQILDDIIPLRDLFIVLFFVSVGMLVDPAFIVRNIPLVLLGVASISVLKGMIVAAIMLLFRYPLGSSILTGIVLAQSAEFSLLLAREGAELGIVGSTLFNLMVSSVVLSIFLAPLLHLAGQPLIARIQQLLPASELSRLPALANPDSHLRGHAVIIGYGRVGGVIGEALRRRGFPFLVIDHDQGVVRVRQGADVLQPGDIAVHRKRAVGGDDDVARAVGPGLFELGLQIVHVGGGEAIAFGLAQPHPVDDRGMVQGVRDDRVLRPEQRFEDAAVGVEGGGEQDGVLEAQIVGGGPLQLLVNLQCAADEADRGRARAPFFLGLDAGLGDALVASKTQIVVGTEVQDVASADLDDRALA</sequence>
<dbReference type="AlphaFoldDB" id="A0A831TD92"/>
<evidence type="ECO:0000256" key="2">
    <source>
        <dbReference type="ARBA" id="ARBA00005551"/>
    </source>
</evidence>
<organism evidence="9">
    <name type="scientific">Thermorudis peleae</name>
    <dbReference type="NCBI Taxonomy" id="1382356"/>
    <lineage>
        <taxon>Bacteria</taxon>
        <taxon>Pseudomonadati</taxon>
        <taxon>Thermomicrobiota</taxon>
        <taxon>Thermomicrobia</taxon>
        <taxon>Thermomicrobia incertae sedis</taxon>
        <taxon>Thermorudis</taxon>
    </lineage>
</organism>
<dbReference type="PANTHER" id="PTHR42751">
    <property type="entry name" value="SODIUM/HYDROGEN EXCHANGER FAMILY/TRKA DOMAIN PROTEIN"/>
    <property type="match status" value="1"/>
</dbReference>
<dbReference type="GO" id="GO:0016020">
    <property type="term" value="C:membrane"/>
    <property type="evidence" value="ECO:0007669"/>
    <property type="project" value="UniProtKB-SubCell"/>
</dbReference>
<dbReference type="InterPro" id="IPR036291">
    <property type="entry name" value="NAD(P)-bd_dom_sf"/>
</dbReference>
<gene>
    <name evidence="9" type="ORF">ENP34_02660</name>
</gene>
<feature type="domain" description="Cation/H+ exchanger transmembrane" evidence="8">
    <location>
        <begin position="15"/>
        <end position="374"/>
    </location>
</feature>
<feature type="transmembrane region" description="Helical" evidence="7">
    <location>
        <begin position="355"/>
        <end position="377"/>
    </location>
</feature>
<feature type="transmembrane region" description="Helical" evidence="7">
    <location>
        <begin position="32"/>
        <end position="52"/>
    </location>
</feature>
<reference evidence="9" key="1">
    <citation type="journal article" date="2020" name="mSystems">
        <title>Genome- and Community-Level Interaction Insights into Carbon Utilization and Element Cycling Functions of Hydrothermarchaeota in Hydrothermal Sediment.</title>
        <authorList>
            <person name="Zhou Z."/>
            <person name="Liu Y."/>
            <person name="Xu W."/>
            <person name="Pan J."/>
            <person name="Luo Z.H."/>
            <person name="Li M."/>
        </authorList>
    </citation>
    <scope>NUCLEOTIDE SEQUENCE [LARGE SCALE GENOMIC DNA]</scope>
    <source>
        <strain evidence="9">SpSt-210</strain>
    </source>
</reference>
<evidence type="ECO:0000256" key="5">
    <source>
        <dbReference type="ARBA" id="ARBA00022989"/>
    </source>
</evidence>
<dbReference type="EMBL" id="DSIY01000057">
    <property type="protein sequence ID" value="HEG90331.1"/>
    <property type="molecule type" value="Genomic_DNA"/>
</dbReference>
<dbReference type="GO" id="GO:1902600">
    <property type="term" value="P:proton transmembrane transport"/>
    <property type="evidence" value="ECO:0007669"/>
    <property type="project" value="InterPro"/>
</dbReference>
<feature type="transmembrane region" description="Helical" evidence="7">
    <location>
        <begin position="184"/>
        <end position="206"/>
    </location>
</feature>
<feature type="transmembrane region" description="Helical" evidence="7">
    <location>
        <begin position="89"/>
        <end position="111"/>
    </location>
</feature>
<name>A0A831TD92_9BACT</name>
<accession>A0A831TD92</accession>
<dbReference type="Pfam" id="PF00999">
    <property type="entry name" value="Na_H_Exchanger"/>
    <property type="match status" value="1"/>
</dbReference>
<proteinExistence type="inferred from homology"/>
<feature type="transmembrane region" description="Helical" evidence="7">
    <location>
        <begin position="6"/>
        <end position="25"/>
    </location>
</feature>
<feature type="transmembrane region" description="Helical" evidence="7">
    <location>
        <begin position="148"/>
        <end position="172"/>
    </location>
</feature>
<keyword evidence="6 7" id="KW-0472">Membrane</keyword>
<dbReference type="GO" id="GO:0015297">
    <property type="term" value="F:antiporter activity"/>
    <property type="evidence" value="ECO:0007669"/>
    <property type="project" value="InterPro"/>
</dbReference>
<evidence type="ECO:0000259" key="8">
    <source>
        <dbReference type="Pfam" id="PF00999"/>
    </source>
</evidence>
<evidence type="ECO:0000313" key="9">
    <source>
        <dbReference type="EMBL" id="HEG90331.1"/>
    </source>
</evidence>
<feature type="transmembrane region" description="Helical" evidence="7">
    <location>
        <begin position="218"/>
        <end position="251"/>
    </location>
</feature>
<dbReference type="SUPFAM" id="SSF51735">
    <property type="entry name" value="NAD(P)-binding Rossmann-fold domains"/>
    <property type="match status" value="1"/>
</dbReference>
<dbReference type="Gene3D" id="1.20.1530.20">
    <property type="match status" value="1"/>
</dbReference>
<dbReference type="PANTHER" id="PTHR42751:SF1">
    <property type="entry name" value="CATION_PROTON ANTIPORTER YBAL-RELATED"/>
    <property type="match status" value="1"/>
</dbReference>
<feature type="transmembrane region" description="Helical" evidence="7">
    <location>
        <begin position="295"/>
        <end position="318"/>
    </location>
</feature>
<evidence type="ECO:0000256" key="7">
    <source>
        <dbReference type="SAM" id="Phobius"/>
    </source>
</evidence>
<dbReference type="InterPro" id="IPR006153">
    <property type="entry name" value="Cation/H_exchanger_TM"/>
</dbReference>
<dbReference type="Gene3D" id="3.40.50.720">
    <property type="entry name" value="NAD(P)-binding Rossmann-like Domain"/>
    <property type="match status" value="1"/>
</dbReference>
<comment type="similarity">
    <text evidence="2">Belongs to the monovalent cation:proton antiporter 2 (CPA2) transporter (TC 2.A.37) family.</text>
</comment>
<evidence type="ECO:0000256" key="6">
    <source>
        <dbReference type="ARBA" id="ARBA00023136"/>
    </source>
</evidence>
<protein>
    <submittedName>
        <fullName evidence="9">Sodium:proton antiporter</fullName>
    </submittedName>
</protein>
<feature type="transmembrane region" description="Helical" evidence="7">
    <location>
        <begin position="271"/>
        <end position="288"/>
    </location>
</feature>
<evidence type="ECO:0000256" key="1">
    <source>
        <dbReference type="ARBA" id="ARBA00004141"/>
    </source>
</evidence>
<keyword evidence="3" id="KW-0813">Transport</keyword>
<comment type="caution">
    <text evidence="9">The sequence shown here is derived from an EMBL/GenBank/DDBJ whole genome shotgun (WGS) entry which is preliminary data.</text>
</comment>
<evidence type="ECO:0000256" key="4">
    <source>
        <dbReference type="ARBA" id="ARBA00022692"/>
    </source>
</evidence>
<comment type="subcellular location">
    <subcellularLocation>
        <location evidence="1">Membrane</location>
        <topology evidence="1">Multi-pass membrane protein</topology>
    </subcellularLocation>
</comment>
<feature type="transmembrane region" description="Helical" evidence="7">
    <location>
        <begin position="324"/>
        <end position="343"/>
    </location>
</feature>
<keyword evidence="4 7" id="KW-0812">Transmembrane</keyword>
<dbReference type="InterPro" id="IPR038770">
    <property type="entry name" value="Na+/solute_symporter_sf"/>
</dbReference>
<evidence type="ECO:0000256" key="3">
    <source>
        <dbReference type="ARBA" id="ARBA00022448"/>
    </source>
</evidence>